<evidence type="ECO:0000256" key="9">
    <source>
        <dbReference type="RuleBase" id="RU365093"/>
    </source>
</evidence>
<keyword evidence="4 9" id="KW-1003">Cell membrane</keyword>
<dbReference type="Proteomes" id="UP000040578">
    <property type="component" value="Unassembled WGS sequence"/>
</dbReference>
<accession>A0ABP1YLT4</accession>
<evidence type="ECO:0000259" key="12">
    <source>
        <dbReference type="Pfam" id="PF26002"/>
    </source>
</evidence>
<dbReference type="PANTHER" id="PTHR30386">
    <property type="entry name" value="MEMBRANE FUSION SUBUNIT OF EMRAB-TOLC MULTIDRUG EFFLUX PUMP"/>
    <property type="match status" value="1"/>
</dbReference>
<dbReference type="InterPro" id="IPR058982">
    <property type="entry name" value="Beta-barrel_AprE"/>
</dbReference>
<dbReference type="InterPro" id="IPR050739">
    <property type="entry name" value="MFP"/>
</dbReference>
<dbReference type="NCBIfam" id="TIGR01843">
    <property type="entry name" value="type_I_hlyD"/>
    <property type="match status" value="1"/>
</dbReference>
<comment type="subcellular location">
    <subcellularLocation>
        <location evidence="1 9">Cell inner membrane</location>
        <topology evidence="1 9">Single-pass membrane protein</topology>
    </subcellularLocation>
</comment>
<evidence type="ECO:0000256" key="10">
    <source>
        <dbReference type="SAM" id="Coils"/>
    </source>
</evidence>
<dbReference type="PRINTS" id="PR01490">
    <property type="entry name" value="RTXTOXIND"/>
</dbReference>
<evidence type="ECO:0000256" key="6">
    <source>
        <dbReference type="ARBA" id="ARBA00022692"/>
    </source>
</evidence>
<keyword evidence="7 9" id="KW-1133">Transmembrane helix</keyword>
<feature type="domain" description="AprE-like beta-barrel" evidence="12">
    <location>
        <begin position="355"/>
        <end position="444"/>
    </location>
</feature>
<dbReference type="Pfam" id="PF25994">
    <property type="entry name" value="HH_AprE"/>
    <property type="match status" value="1"/>
</dbReference>
<evidence type="ECO:0000256" key="5">
    <source>
        <dbReference type="ARBA" id="ARBA00022519"/>
    </source>
</evidence>
<comment type="caution">
    <text evidence="13">The sequence shown here is derived from an EMBL/GenBank/DDBJ whole genome shotgun (WGS) entry which is preliminary data.</text>
</comment>
<feature type="transmembrane region" description="Helical" evidence="9">
    <location>
        <begin position="47"/>
        <end position="68"/>
    </location>
</feature>
<feature type="coiled-coil region" evidence="10">
    <location>
        <begin position="184"/>
        <end position="211"/>
    </location>
</feature>
<evidence type="ECO:0000256" key="8">
    <source>
        <dbReference type="ARBA" id="ARBA00023136"/>
    </source>
</evidence>
<dbReference type="Gene3D" id="2.40.50.100">
    <property type="match status" value="1"/>
</dbReference>
<dbReference type="EMBL" id="CPYD01000015">
    <property type="protein sequence ID" value="CNF14913.1"/>
    <property type="molecule type" value="Genomic_DNA"/>
</dbReference>
<name>A0ABP1YLT4_9GAMM</name>
<dbReference type="InterPro" id="IPR058781">
    <property type="entry name" value="HH_AprE-like"/>
</dbReference>
<comment type="similarity">
    <text evidence="2 9">Belongs to the membrane fusion protein (MFP) (TC 8.A.1) family.</text>
</comment>
<reference evidence="13 14" key="1">
    <citation type="submission" date="2015-03" db="EMBL/GenBank/DDBJ databases">
        <authorList>
            <consortium name="Pathogen Informatics"/>
            <person name="Murphy D."/>
        </authorList>
    </citation>
    <scope>NUCLEOTIDE SEQUENCE [LARGE SCALE GENOMIC DNA]</scope>
    <source>
        <strain evidence="14">type strain: CIP110231</strain>
    </source>
</reference>
<keyword evidence="8 9" id="KW-0472">Membrane</keyword>
<evidence type="ECO:0000256" key="7">
    <source>
        <dbReference type="ARBA" id="ARBA00022989"/>
    </source>
</evidence>
<dbReference type="PANTHER" id="PTHR30386:SF17">
    <property type="entry name" value="ALKALINE PROTEASE SECRETION PROTEIN APRE"/>
    <property type="match status" value="1"/>
</dbReference>
<keyword evidence="6 9" id="KW-0812">Transmembrane</keyword>
<evidence type="ECO:0000256" key="3">
    <source>
        <dbReference type="ARBA" id="ARBA00022448"/>
    </source>
</evidence>
<keyword evidence="10" id="KW-0175">Coiled coil</keyword>
<organism evidence="13 14">
    <name type="scientific">Yersinia nurmii</name>
    <dbReference type="NCBI Taxonomy" id="685706"/>
    <lineage>
        <taxon>Bacteria</taxon>
        <taxon>Pseudomonadati</taxon>
        <taxon>Pseudomonadota</taxon>
        <taxon>Gammaproteobacteria</taxon>
        <taxon>Enterobacterales</taxon>
        <taxon>Yersiniaceae</taxon>
        <taxon>Yersinia</taxon>
    </lineage>
</organism>
<dbReference type="InterPro" id="IPR010129">
    <property type="entry name" value="T1SS_HlyD"/>
</dbReference>
<gene>
    <name evidence="13" type="primary">prsE_3</name>
    <name evidence="13" type="ORF">ERS137967_03434</name>
</gene>
<sequence length="467" mass="52178">MSGVTVRIIGLFPPGEHQVTNPKATERGEIMPFATAQEPLQINSGRYLYLGGLLVLIWFMGFFIWAGFAPLDKGVAVAGIVVVTENRKVVQSSQSGRISQLHIAEGKWVEKGQLLISLDDTTVRSQRDNLQQQYFSLLSLEARLIAEKNHEAEIQFPVALLTQREQPYIAEVMVLQQQLFYHRYQAQQAEIARLSAEIALLRARLAGLHRQRANNQLQSDLVQQQLKGVRALAKSGYVALKQQLDMESQAIALTALVDQHCSHISETRQLIKANEQRLLQQGEQYQADIHEKLANTQRRQQDLEQQIGVAEYELANMRIYAPESGIIIALAQHTVGGVIGSGQQLMEIVPSGRPLLIDAQLPIELIDKVAVGLPVELIFSAFNQSHSPRLQGRVLHIGADRLNNPSSLEPYYPLTVSINTDEAQQTHTEKIQSGMSVDIFIRTGERSLLSYLLKPFADRLHTALAEE</sequence>
<evidence type="ECO:0000256" key="1">
    <source>
        <dbReference type="ARBA" id="ARBA00004377"/>
    </source>
</evidence>
<evidence type="ECO:0000256" key="4">
    <source>
        <dbReference type="ARBA" id="ARBA00022475"/>
    </source>
</evidence>
<keyword evidence="14" id="KW-1185">Reference proteome</keyword>
<protein>
    <recommendedName>
        <fullName evidence="9">Membrane fusion protein (MFP) family protein</fullName>
    </recommendedName>
</protein>
<keyword evidence="5 9" id="KW-0997">Cell inner membrane</keyword>
<evidence type="ECO:0000313" key="14">
    <source>
        <dbReference type="Proteomes" id="UP000040578"/>
    </source>
</evidence>
<feature type="domain" description="AprE-like long alpha-helical hairpin" evidence="11">
    <location>
        <begin position="123"/>
        <end position="311"/>
    </location>
</feature>
<evidence type="ECO:0000256" key="2">
    <source>
        <dbReference type="ARBA" id="ARBA00009477"/>
    </source>
</evidence>
<evidence type="ECO:0000259" key="11">
    <source>
        <dbReference type="Pfam" id="PF25994"/>
    </source>
</evidence>
<keyword evidence="3 9" id="KW-0813">Transport</keyword>
<feature type="coiled-coil region" evidence="10">
    <location>
        <begin position="286"/>
        <end position="313"/>
    </location>
</feature>
<dbReference type="Pfam" id="PF26002">
    <property type="entry name" value="Beta-barrel_AprE"/>
    <property type="match status" value="1"/>
</dbReference>
<evidence type="ECO:0000313" key="13">
    <source>
        <dbReference type="EMBL" id="CNF14913.1"/>
    </source>
</evidence>
<proteinExistence type="inferred from homology"/>